<sequence length="171" mass="18588">MVKASIGCIGGLLCFGGFLRVTKSLAALARCLAYITCSTDCSSSQKSICDVYCPESPIKSARIDFIAFCSDFSGLAIVQSGFIGSISMFWRNASSNVNCCCAEACSGFCGIKLVKFGIQYEFMFGGRLLVNLVLRVILTFVVFKMAAPLQTLFGEWPEESLQIFDGITQQR</sequence>
<name>A0A5J4VFP0_9EUKA</name>
<organism evidence="1 2">
    <name type="scientific">Streblomastix strix</name>
    <dbReference type="NCBI Taxonomy" id="222440"/>
    <lineage>
        <taxon>Eukaryota</taxon>
        <taxon>Metamonada</taxon>
        <taxon>Preaxostyla</taxon>
        <taxon>Oxymonadida</taxon>
        <taxon>Streblomastigidae</taxon>
        <taxon>Streblomastix</taxon>
    </lineage>
</organism>
<accession>A0A5J4VFP0</accession>
<evidence type="ECO:0000313" key="1">
    <source>
        <dbReference type="EMBL" id="KAA6381253.1"/>
    </source>
</evidence>
<evidence type="ECO:0000313" key="2">
    <source>
        <dbReference type="Proteomes" id="UP000324800"/>
    </source>
</evidence>
<dbReference type="Proteomes" id="UP000324800">
    <property type="component" value="Unassembled WGS sequence"/>
</dbReference>
<comment type="caution">
    <text evidence="1">The sequence shown here is derived from an EMBL/GenBank/DDBJ whole genome shotgun (WGS) entry which is preliminary data.</text>
</comment>
<reference evidence="1 2" key="1">
    <citation type="submission" date="2019-03" db="EMBL/GenBank/DDBJ databases">
        <title>Single cell metagenomics reveals metabolic interactions within the superorganism composed of flagellate Streblomastix strix and complex community of Bacteroidetes bacteria on its surface.</title>
        <authorList>
            <person name="Treitli S.C."/>
            <person name="Kolisko M."/>
            <person name="Husnik F."/>
            <person name="Keeling P."/>
            <person name="Hampl V."/>
        </authorList>
    </citation>
    <scope>NUCLEOTIDE SEQUENCE [LARGE SCALE GENOMIC DNA]</scope>
    <source>
        <strain evidence="1">ST1C</strain>
    </source>
</reference>
<dbReference type="EMBL" id="SNRW01007432">
    <property type="protein sequence ID" value="KAA6381253.1"/>
    <property type="molecule type" value="Genomic_DNA"/>
</dbReference>
<proteinExistence type="predicted"/>
<dbReference type="AlphaFoldDB" id="A0A5J4VFP0"/>
<protein>
    <submittedName>
        <fullName evidence="1">Uncharacterized protein</fullName>
    </submittedName>
</protein>
<gene>
    <name evidence="1" type="ORF">EZS28_023222</name>
</gene>